<dbReference type="STRING" id="1692.BMAGN_0801"/>
<dbReference type="EMBL" id="JGZB01000010">
    <property type="protein sequence ID" value="KFI67600.1"/>
    <property type="molecule type" value="Genomic_DNA"/>
</dbReference>
<gene>
    <name evidence="3" type="ORF">BMAGN_0801</name>
</gene>
<dbReference type="Proteomes" id="UP000029052">
    <property type="component" value="Unassembled WGS sequence"/>
</dbReference>
<keyword evidence="1" id="KW-0175">Coiled coil</keyword>
<evidence type="ECO:0000256" key="2">
    <source>
        <dbReference type="SAM" id="Phobius"/>
    </source>
</evidence>
<keyword evidence="4" id="KW-1185">Reference proteome</keyword>
<keyword evidence="2" id="KW-0812">Transmembrane</keyword>
<comment type="caution">
    <text evidence="3">The sequence shown here is derived from an EMBL/GenBank/DDBJ whole genome shotgun (WGS) entry which is preliminary data.</text>
</comment>
<feature type="coiled-coil region" evidence="1">
    <location>
        <begin position="44"/>
        <end position="92"/>
    </location>
</feature>
<evidence type="ECO:0000256" key="1">
    <source>
        <dbReference type="SAM" id="Coils"/>
    </source>
</evidence>
<feature type="transmembrane region" description="Helical" evidence="2">
    <location>
        <begin position="12"/>
        <end position="33"/>
    </location>
</feature>
<organism evidence="3 4">
    <name type="scientific">Bifidobacterium magnum</name>
    <dbReference type="NCBI Taxonomy" id="1692"/>
    <lineage>
        <taxon>Bacteria</taxon>
        <taxon>Bacillati</taxon>
        <taxon>Actinomycetota</taxon>
        <taxon>Actinomycetes</taxon>
        <taxon>Bifidobacteriales</taxon>
        <taxon>Bifidobacteriaceae</taxon>
        <taxon>Bifidobacterium</taxon>
    </lineage>
</organism>
<keyword evidence="2" id="KW-0472">Membrane</keyword>
<name>A0A087B9A0_9BIFI</name>
<sequence length="266" mass="29891">MRAIFSATDKRVRSLLVIVSGLLVTFLVATIILGCSLVSRNHQIAQLESTVEGHVSTIAELNESKVQQDTQIKDLSLELDELKNGKDKMLVDVRNAYDQKDWEQTITAADALHDKYNGSEQDKEGQKLKAEAQKKIDEAKAAEKKKQEEEAARKAEEEARGYETGITYEQIARQPDEYKGKKVKFYGKVIQVLNSADSDSVTIRLIVDDDYDQVIMGMYAKNIVPTRVLEDDHITIYGTFIEEYTYTAVLGNSVTVPLINIAKIDQ</sequence>
<dbReference type="AlphaFoldDB" id="A0A087B9A0"/>
<proteinExistence type="predicted"/>
<keyword evidence="2" id="KW-1133">Transmembrane helix</keyword>
<reference evidence="3 4" key="1">
    <citation type="submission" date="2014-03" db="EMBL/GenBank/DDBJ databases">
        <title>Genomics of Bifidobacteria.</title>
        <authorList>
            <person name="Ventura M."/>
            <person name="Milani C."/>
            <person name="Lugli G.A."/>
        </authorList>
    </citation>
    <scope>NUCLEOTIDE SEQUENCE [LARGE SCALE GENOMIC DNA]</scope>
    <source>
        <strain evidence="3 4">LMG 11591</strain>
    </source>
</reference>
<dbReference type="eggNOG" id="ENOG5031TB7">
    <property type="taxonomic scope" value="Bacteria"/>
</dbReference>
<evidence type="ECO:0000313" key="3">
    <source>
        <dbReference type="EMBL" id="KFI67600.1"/>
    </source>
</evidence>
<protein>
    <submittedName>
        <fullName evidence="3">Putative TcdC-like protein</fullName>
    </submittedName>
</protein>
<evidence type="ECO:0000313" key="4">
    <source>
        <dbReference type="Proteomes" id="UP000029052"/>
    </source>
</evidence>
<accession>A0A087B9A0</accession>
<dbReference type="PROSITE" id="PS51257">
    <property type="entry name" value="PROKAR_LIPOPROTEIN"/>
    <property type="match status" value="1"/>
</dbReference>
<feature type="coiled-coil region" evidence="1">
    <location>
        <begin position="125"/>
        <end position="165"/>
    </location>
</feature>